<dbReference type="EMBL" id="BAAASR010000030">
    <property type="protein sequence ID" value="GAA2511247.1"/>
    <property type="molecule type" value="Genomic_DNA"/>
</dbReference>
<feature type="compositionally biased region" description="Basic and acidic residues" evidence="2">
    <location>
        <begin position="48"/>
        <end position="88"/>
    </location>
</feature>
<protein>
    <recommendedName>
        <fullName evidence="3">CsbD-like domain-containing protein</fullName>
    </recommendedName>
</protein>
<dbReference type="SUPFAM" id="SSF69047">
    <property type="entry name" value="Hypothetical protein YjbJ"/>
    <property type="match status" value="1"/>
</dbReference>
<dbReference type="Proteomes" id="UP001499942">
    <property type="component" value="Unassembled WGS sequence"/>
</dbReference>
<comment type="similarity">
    <text evidence="1">Belongs to the UPF0337 (CsbD) family.</text>
</comment>
<keyword evidence="5" id="KW-1185">Reference proteome</keyword>
<organism evidence="4 5">
    <name type="scientific">Streptomyces gobitricini</name>
    <dbReference type="NCBI Taxonomy" id="68211"/>
    <lineage>
        <taxon>Bacteria</taxon>
        <taxon>Bacillati</taxon>
        <taxon>Actinomycetota</taxon>
        <taxon>Actinomycetes</taxon>
        <taxon>Kitasatosporales</taxon>
        <taxon>Streptomycetaceae</taxon>
        <taxon>Streptomyces</taxon>
    </lineage>
</organism>
<reference evidence="5" key="1">
    <citation type="journal article" date="2019" name="Int. J. Syst. Evol. Microbiol.">
        <title>The Global Catalogue of Microorganisms (GCM) 10K type strain sequencing project: providing services to taxonomists for standard genome sequencing and annotation.</title>
        <authorList>
            <consortium name="The Broad Institute Genomics Platform"/>
            <consortium name="The Broad Institute Genome Sequencing Center for Infectious Disease"/>
            <person name="Wu L."/>
            <person name="Ma J."/>
        </authorList>
    </citation>
    <scope>NUCLEOTIDE SEQUENCE [LARGE SCALE GENOMIC DNA]</scope>
    <source>
        <strain evidence="5">JCM 5062</strain>
    </source>
</reference>
<dbReference type="Gene3D" id="1.10.1470.10">
    <property type="entry name" value="YjbJ"/>
    <property type="match status" value="1"/>
</dbReference>
<proteinExistence type="inferred from homology"/>
<evidence type="ECO:0000259" key="3">
    <source>
        <dbReference type="Pfam" id="PF05532"/>
    </source>
</evidence>
<evidence type="ECO:0000256" key="2">
    <source>
        <dbReference type="SAM" id="MobiDB-lite"/>
    </source>
</evidence>
<name>A0ABP6A8R4_9ACTN</name>
<comment type="caution">
    <text evidence="4">The sequence shown here is derived from an EMBL/GenBank/DDBJ whole genome shotgun (WGS) entry which is preliminary data.</text>
</comment>
<feature type="region of interest" description="Disordered" evidence="2">
    <location>
        <begin position="33"/>
        <end position="88"/>
    </location>
</feature>
<dbReference type="Pfam" id="PF05532">
    <property type="entry name" value="CsbD"/>
    <property type="match status" value="1"/>
</dbReference>
<dbReference type="InterPro" id="IPR036629">
    <property type="entry name" value="YjbJ_sf"/>
</dbReference>
<sequence length="88" mass="9444">MPGFLVGRDRSWGEFRIGAPPLRATAQEVTHMAAGKKAKNVARTAKGKAKESTGRAVGNERLEAEGRVEQAKGDAKQAVEKGKDAFKH</sequence>
<evidence type="ECO:0000256" key="1">
    <source>
        <dbReference type="ARBA" id="ARBA00009129"/>
    </source>
</evidence>
<accession>A0ABP6A8R4</accession>
<evidence type="ECO:0000313" key="5">
    <source>
        <dbReference type="Proteomes" id="UP001499942"/>
    </source>
</evidence>
<dbReference type="InterPro" id="IPR008462">
    <property type="entry name" value="CsbD"/>
</dbReference>
<evidence type="ECO:0000313" key="4">
    <source>
        <dbReference type="EMBL" id="GAA2511247.1"/>
    </source>
</evidence>
<gene>
    <name evidence="4" type="ORF">GCM10010393_50130</name>
</gene>
<feature type="domain" description="CsbD-like" evidence="3">
    <location>
        <begin position="37"/>
        <end position="88"/>
    </location>
</feature>